<feature type="zinc finger region" description="TRAF-type" evidence="4">
    <location>
        <begin position="113"/>
        <end position="163"/>
    </location>
</feature>
<reference evidence="8" key="2">
    <citation type="submission" date="2009-11" db="EMBL/GenBank/DDBJ databases">
        <title>The Genome Sequence of Allomyces macrogynus strain ATCC 38327.</title>
        <authorList>
            <consortium name="The Broad Institute Genome Sequencing Platform"/>
            <person name="Russ C."/>
            <person name="Cuomo C."/>
            <person name="Shea T."/>
            <person name="Young S.K."/>
            <person name="Zeng Q."/>
            <person name="Koehrsen M."/>
            <person name="Haas B."/>
            <person name="Borodovsky M."/>
            <person name="Guigo R."/>
            <person name="Alvarado L."/>
            <person name="Berlin A."/>
            <person name="Borenstein D."/>
            <person name="Chen Z."/>
            <person name="Engels R."/>
            <person name="Freedman E."/>
            <person name="Gellesch M."/>
            <person name="Goldberg J."/>
            <person name="Griggs A."/>
            <person name="Gujja S."/>
            <person name="Heiman D."/>
            <person name="Hepburn T."/>
            <person name="Howarth C."/>
            <person name="Jen D."/>
            <person name="Larson L."/>
            <person name="Lewis B."/>
            <person name="Mehta T."/>
            <person name="Park D."/>
            <person name="Pearson M."/>
            <person name="Roberts A."/>
            <person name="Saif S."/>
            <person name="Shenoy N."/>
            <person name="Sisk P."/>
            <person name="Stolte C."/>
            <person name="Sykes S."/>
            <person name="Walk T."/>
            <person name="White J."/>
            <person name="Yandava C."/>
            <person name="Burger G."/>
            <person name="Gray M.W."/>
            <person name="Holland P.W.H."/>
            <person name="King N."/>
            <person name="Lang F.B.F."/>
            <person name="Roger A.J."/>
            <person name="Ruiz-Trillo I."/>
            <person name="Lander E."/>
            <person name="Nusbaum C."/>
        </authorList>
    </citation>
    <scope>NUCLEOTIDE SEQUENCE [LARGE SCALE GENOMIC DNA]</scope>
    <source>
        <strain evidence="8">ATCC 38327</strain>
    </source>
</reference>
<dbReference type="InterPro" id="IPR013083">
    <property type="entry name" value="Znf_RING/FYVE/PHD"/>
</dbReference>
<sequence>MGVYYHGDEPVSVALYESGPYIYTRKPDAPYLCRQCDAVLDIPYKRRPHLSSPGHSVANDDDTGASTGLLDLVLPIPQVAPICHNCYLRIPSSARPKFVKDDLLVHHLNQVLVVCPNHDQGCTSVMQRAHLQMHLATECSFQDVPCIFAKLGCHVLVQRRELKGHEEMCPLAARLDKTVPYTLRALESLTAAAHATERRTRELDSWMDEVDEVLKTLAMDRDLLDAFHTRLFEKTLVVPVAVAPGQPVVPRFVDMRQSTVDLTGAVIPTAGLLDVLETLAWNRCIRVAKLLFAVDDVAPVWAAVLRVVQSNTTLDHLVLVVAPDTRVNEQMHLKPLLALVASRAARNNNRGPPLKLDLLWIANDTPARDAVAYVTARAIPAQITAQCGADPGAGTSYVSTVSSASVDVYRTAERRASVGIGGVDRRASVGSGGTASVADTLKLPDGTMGRETLGNVEVGRFASTSSSTAGV</sequence>
<dbReference type="Proteomes" id="UP000054350">
    <property type="component" value="Unassembled WGS sequence"/>
</dbReference>
<dbReference type="OrthoDB" id="5574452at2759"/>
<protein>
    <recommendedName>
        <fullName evidence="6">TRAF-type domain-containing protein</fullName>
    </recommendedName>
</protein>
<keyword evidence="8" id="KW-1185">Reference proteome</keyword>
<dbReference type="Pfam" id="PF02176">
    <property type="entry name" value="zf-TRAF"/>
    <property type="match status" value="1"/>
</dbReference>
<evidence type="ECO:0000259" key="6">
    <source>
        <dbReference type="PROSITE" id="PS50145"/>
    </source>
</evidence>
<feature type="region of interest" description="Disordered" evidence="5">
    <location>
        <begin position="427"/>
        <end position="451"/>
    </location>
</feature>
<dbReference type="PROSITE" id="PS50145">
    <property type="entry name" value="ZF_TRAF"/>
    <property type="match status" value="1"/>
</dbReference>
<dbReference type="VEuPathDB" id="FungiDB:AMAG_15390"/>
<organism evidence="7 8">
    <name type="scientific">Allomyces macrogynus (strain ATCC 38327)</name>
    <name type="common">Allomyces javanicus var. macrogynus</name>
    <dbReference type="NCBI Taxonomy" id="578462"/>
    <lineage>
        <taxon>Eukaryota</taxon>
        <taxon>Fungi</taxon>
        <taxon>Fungi incertae sedis</taxon>
        <taxon>Blastocladiomycota</taxon>
        <taxon>Blastocladiomycetes</taxon>
        <taxon>Blastocladiales</taxon>
        <taxon>Blastocladiaceae</taxon>
        <taxon>Allomyces</taxon>
    </lineage>
</organism>
<dbReference type="SUPFAM" id="SSF49599">
    <property type="entry name" value="TRAF domain-like"/>
    <property type="match status" value="1"/>
</dbReference>
<keyword evidence="1 4" id="KW-0479">Metal-binding</keyword>
<dbReference type="GO" id="GO:0008270">
    <property type="term" value="F:zinc ion binding"/>
    <property type="evidence" value="ECO:0007669"/>
    <property type="project" value="UniProtKB-KW"/>
</dbReference>
<evidence type="ECO:0000256" key="2">
    <source>
        <dbReference type="ARBA" id="ARBA00022771"/>
    </source>
</evidence>
<evidence type="ECO:0000256" key="3">
    <source>
        <dbReference type="ARBA" id="ARBA00022833"/>
    </source>
</evidence>
<evidence type="ECO:0000256" key="1">
    <source>
        <dbReference type="ARBA" id="ARBA00022723"/>
    </source>
</evidence>
<keyword evidence="3 4" id="KW-0862">Zinc</keyword>
<gene>
    <name evidence="7" type="ORF">AMAG_15390</name>
</gene>
<feature type="domain" description="TRAF-type" evidence="6">
    <location>
        <begin position="113"/>
        <end position="163"/>
    </location>
</feature>
<reference evidence="7 8" key="1">
    <citation type="submission" date="2009-11" db="EMBL/GenBank/DDBJ databases">
        <title>Annotation of Allomyces macrogynus ATCC 38327.</title>
        <authorList>
            <consortium name="The Broad Institute Genome Sequencing Platform"/>
            <person name="Russ C."/>
            <person name="Cuomo C."/>
            <person name="Burger G."/>
            <person name="Gray M.W."/>
            <person name="Holland P.W.H."/>
            <person name="King N."/>
            <person name="Lang F.B.F."/>
            <person name="Roger A.J."/>
            <person name="Ruiz-Trillo I."/>
            <person name="Young S.K."/>
            <person name="Zeng Q."/>
            <person name="Gargeya S."/>
            <person name="Fitzgerald M."/>
            <person name="Haas B."/>
            <person name="Abouelleil A."/>
            <person name="Alvarado L."/>
            <person name="Arachchi H.M."/>
            <person name="Berlin A."/>
            <person name="Chapman S.B."/>
            <person name="Gearin G."/>
            <person name="Goldberg J."/>
            <person name="Griggs A."/>
            <person name="Gujja S."/>
            <person name="Hansen M."/>
            <person name="Heiman D."/>
            <person name="Howarth C."/>
            <person name="Larimer J."/>
            <person name="Lui A."/>
            <person name="MacDonald P.J.P."/>
            <person name="McCowen C."/>
            <person name="Montmayeur A."/>
            <person name="Murphy C."/>
            <person name="Neiman D."/>
            <person name="Pearson M."/>
            <person name="Priest M."/>
            <person name="Roberts A."/>
            <person name="Saif S."/>
            <person name="Shea T."/>
            <person name="Sisk P."/>
            <person name="Stolte C."/>
            <person name="Sykes S."/>
            <person name="Wortman J."/>
            <person name="Nusbaum C."/>
            <person name="Birren B."/>
        </authorList>
    </citation>
    <scope>NUCLEOTIDE SEQUENCE [LARGE SCALE GENOMIC DNA]</scope>
    <source>
        <strain evidence="7 8">ATCC 38327</strain>
    </source>
</reference>
<accession>A0A0L0T7V4</accession>
<proteinExistence type="predicted"/>
<evidence type="ECO:0000256" key="4">
    <source>
        <dbReference type="PROSITE-ProRule" id="PRU00207"/>
    </source>
</evidence>
<evidence type="ECO:0000313" key="8">
    <source>
        <dbReference type="Proteomes" id="UP000054350"/>
    </source>
</evidence>
<name>A0A0L0T7V4_ALLM3</name>
<keyword evidence="2 4" id="KW-0863">Zinc-finger</keyword>
<dbReference type="EMBL" id="GG745367">
    <property type="protein sequence ID" value="KNE70634.1"/>
    <property type="molecule type" value="Genomic_DNA"/>
</dbReference>
<dbReference type="AlphaFoldDB" id="A0A0L0T7V4"/>
<evidence type="ECO:0000313" key="7">
    <source>
        <dbReference type="EMBL" id="KNE70634.1"/>
    </source>
</evidence>
<dbReference type="InterPro" id="IPR001293">
    <property type="entry name" value="Znf_TRAF"/>
</dbReference>
<dbReference type="Gene3D" id="3.30.40.10">
    <property type="entry name" value="Zinc/RING finger domain, C3HC4 (zinc finger)"/>
    <property type="match status" value="1"/>
</dbReference>
<evidence type="ECO:0000256" key="5">
    <source>
        <dbReference type="SAM" id="MobiDB-lite"/>
    </source>
</evidence>